<organism evidence="1 2">
    <name type="scientific">Burkholderia singularis</name>
    <dbReference type="NCBI Taxonomy" id="1503053"/>
    <lineage>
        <taxon>Bacteria</taxon>
        <taxon>Pseudomonadati</taxon>
        <taxon>Pseudomonadota</taxon>
        <taxon>Betaproteobacteria</taxon>
        <taxon>Burkholderiales</taxon>
        <taxon>Burkholderiaceae</taxon>
        <taxon>Burkholderia</taxon>
        <taxon>pseudomallei group</taxon>
    </lineage>
</organism>
<accession>A0A238H5T8</accession>
<evidence type="ECO:0000313" key="2">
    <source>
        <dbReference type="Proteomes" id="UP000198460"/>
    </source>
</evidence>
<dbReference type="EMBL" id="FXAN01000054">
    <property type="protein sequence ID" value="SMG00383.1"/>
    <property type="molecule type" value="Genomic_DNA"/>
</dbReference>
<evidence type="ECO:0000313" key="1">
    <source>
        <dbReference type="EMBL" id="SMG00383.1"/>
    </source>
</evidence>
<reference evidence="1 2" key="1">
    <citation type="submission" date="2017-04" db="EMBL/GenBank/DDBJ databases">
        <authorList>
            <person name="Afonso C.L."/>
            <person name="Miller P.J."/>
            <person name="Scott M.A."/>
            <person name="Spackman E."/>
            <person name="Goraichik I."/>
            <person name="Dimitrov K.M."/>
            <person name="Suarez D.L."/>
            <person name="Swayne D.E."/>
        </authorList>
    </citation>
    <scope>NUCLEOTIDE SEQUENCE [LARGE SCALE GENOMIC DNA]</scope>
    <source>
        <strain evidence="1">LMG 28154</strain>
    </source>
</reference>
<proteinExistence type="predicted"/>
<dbReference type="Proteomes" id="UP000198460">
    <property type="component" value="Unassembled WGS sequence"/>
</dbReference>
<sequence length="41" mass="4334">MNGNAGQVDGRIARPGCGATRYRGLFAHRPLPDSGPIANIR</sequence>
<gene>
    <name evidence="1" type="ORF">BSIN_3510</name>
</gene>
<dbReference type="AlphaFoldDB" id="A0A238H5T8"/>
<name>A0A238H5T8_9BURK</name>
<protein>
    <submittedName>
        <fullName evidence="1">Uncharacterized protein</fullName>
    </submittedName>
</protein>